<keyword evidence="2" id="KW-1185">Reference proteome</keyword>
<gene>
    <name evidence="1" type="ORF">GMARGA_LOCUS13654</name>
</gene>
<name>A0ABN7V470_GIGMA</name>
<accession>A0ABN7V470</accession>
<dbReference type="Proteomes" id="UP000789901">
    <property type="component" value="Unassembled WGS sequence"/>
</dbReference>
<proteinExistence type="predicted"/>
<protein>
    <submittedName>
        <fullName evidence="1">5102_t:CDS:1</fullName>
    </submittedName>
</protein>
<evidence type="ECO:0000313" key="1">
    <source>
        <dbReference type="EMBL" id="CAG8722532.1"/>
    </source>
</evidence>
<sequence length="178" mass="19386">MLLFVFSENARLGKFLNKPEEGRTGSASAERKGSLKARRQISLERSLIPQLNVDGQDILGWLGLLNNQLQQDPNNVLCCGITSSCWLCDMNVLVTNLDAAFGNVNFLTVQNLLNVGNFKNLSLVQILRLSTVITNFNTNVGSPPQTSVPKVNSPPLISTLTVDSPPQSTSTHVPKKIV</sequence>
<organism evidence="1 2">
    <name type="scientific">Gigaspora margarita</name>
    <dbReference type="NCBI Taxonomy" id="4874"/>
    <lineage>
        <taxon>Eukaryota</taxon>
        <taxon>Fungi</taxon>
        <taxon>Fungi incertae sedis</taxon>
        <taxon>Mucoromycota</taxon>
        <taxon>Glomeromycotina</taxon>
        <taxon>Glomeromycetes</taxon>
        <taxon>Diversisporales</taxon>
        <taxon>Gigasporaceae</taxon>
        <taxon>Gigaspora</taxon>
    </lineage>
</organism>
<dbReference type="EMBL" id="CAJVQB010008741">
    <property type="protein sequence ID" value="CAG8722532.1"/>
    <property type="molecule type" value="Genomic_DNA"/>
</dbReference>
<comment type="caution">
    <text evidence="1">The sequence shown here is derived from an EMBL/GenBank/DDBJ whole genome shotgun (WGS) entry which is preliminary data.</text>
</comment>
<reference evidence="1 2" key="1">
    <citation type="submission" date="2021-06" db="EMBL/GenBank/DDBJ databases">
        <authorList>
            <person name="Kallberg Y."/>
            <person name="Tangrot J."/>
            <person name="Rosling A."/>
        </authorList>
    </citation>
    <scope>NUCLEOTIDE SEQUENCE [LARGE SCALE GENOMIC DNA]</scope>
    <source>
        <strain evidence="1 2">120-4 pot B 10/14</strain>
    </source>
</reference>
<evidence type="ECO:0000313" key="2">
    <source>
        <dbReference type="Proteomes" id="UP000789901"/>
    </source>
</evidence>